<dbReference type="EMBL" id="FR773153">
    <property type="protein sequence ID" value="CBY93243.1"/>
    <property type="molecule type" value="Genomic_DNA"/>
</dbReference>
<organism evidence="1 2">
    <name type="scientific">Mycoplasma haemofelis (strain Langford 1)</name>
    <name type="common">Haemobartonella felis</name>
    <dbReference type="NCBI Taxonomy" id="941640"/>
    <lineage>
        <taxon>Bacteria</taxon>
        <taxon>Bacillati</taxon>
        <taxon>Mycoplasmatota</taxon>
        <taxon>Mollicutes</taxon>
        <taxon>Mycoplasmataceae</taxon>
        <taxon>Mycoplasma</taxon>
    </lineage>
</organism>
<dbReference type="Proteomes" id="UP000008637">
    <property type="component" value="Chromosome"/>
</dbReference>
<evidence type="ECO:0000313" key="2">
    <source>
        <dbReference type="Proteomes" id="UP000008637"/>
    </source>
</evidence>
<dbReference type="KEGG" id="mha:HF1_12350"/>
<reference evidence="1 2" key="1">
    <citation type="journal article" date="2011" name="J. Bacteriol.">
        <title>Complete genome sequence of Mycoplasma haemofelis, a hemotropic mycoplasma.</title>
        <authorList>
            <person name="Barker E.N."/>
            <person name="Helps C.R."/>
            <person name="Peters I.R."/>
            <person name="Darby A.C."/>
            <person name="Radford A.D."/>
            <person name="Tasker S."/>
        </authorList>
    </citation>
    <scope>NUCLEOTIDE SEQUENCE [LARGE SCALE GENOMIC DNA]</scope>
    <source>
        <strain evidence="1 2">Langford 1</strain>
    </source>
</reference>
<proteinExistence type="predicted"/>
<evidence type="ECO:0000313" key="1">
    <source>
        <dbReference type="EMBL" id="CBY93243.1"/>
    </source>
</evidence>
<sequence>MKLGLAAASIGGASAVSVAAAGGYHFFSSKNESIQEALKNVRLISSLTGDALIKQWQEEFESAKKDIKPLIGFTSDDKEGGGRALAKWCNDQMSLDSVKHPEELKNVKSYCLIRSVSSHLSRHNKTLLNESNDTEWKATYDQRKTKKTPKADIGMENDDWSADNYTKELPTVKTWCSTNSVKDFLASEDLYTRVLKWCTKEGATEA</sequence>
<name>E8ZJC2_MYCHL</name>
<protein>
    <submittedName>
        <fullName evidence="1">Uncharacterized protein</fullName>
    </submittedName>
</protein>
<dbReference type="AlphaFoldDB" id="E8ZJC2"/>
<gene>
    <name evidence="1" type="ORF">HF1_12350</name>
</gene>
<keyword evidence="2" id="KW-1185">Reference proteome</keyword>
<dbReference type="HOGENOM" id="CLU_113690_0_0_14"/>
<accession>E8ZJC2</accession>